<accession>A0A7D9LVU4</accession>
<keyword evidence="2" id="KW-1185">Reference proteome</keyword>
<dbReference type="Proteomes" id="UP001152795">
    <property type="component" value="Unassembled WGS sequence"/>
</dbReference>
<dbReference type="Gene3D" id="2.60.120.260">
    <property type="entry name" value="Galactose-binding domain-like"/>
    <property type="match status" value="1"/>
</dbReference>
<proteinExistence type="predicted"/>
<reference evidence="1" key="1">
    <citation type="submission" date="2020-04" db="EMBL/GenBank/DDBJ databases">
        <authorList>
            <person name="Alioto T."/>
            <person name="Alioto T."/>
            <person name="Gomez Garrido J."/>
        </authorList>
    </citation>
    <scope>NUCLEOTIDE SEQUENCE</scope>
    <source>
        <strain evidence="1">A484AB</strain>
    </source>
</reference>
<comment type="caution">
    <text evidence="1">The sequence shown here is derived from an EMBL/GenBank/DDBJ whole genome shotgun (WGS) entry which is preliminary data.</text>
</comment>
<gene>
    <name evidence="1" type="ORF">PACLA_8A006442</name>
</gene>
<dbReference type="AlphaFoldDB" id="A0A7D9LVU4"/>
<evidence type="ECO:0000313" key="1">
    <source>
        <dbReference type="EMBL" id="CAB4039372.1"/>
    </source>
</evidence>
<feature type="non-terminal residue" evidence="1">
    <location>
        <position position="117"/>
    </location>
</feature>
<dbReference type="EMBL" id="CACRXK020025293">
    <property type="protein sequence ID" value="CAB4039372.1"/>
    <property type="molecule type" value="Genomic_DNA"/>
</dbReference>
<dbReference type="InterPro" id="IPR008979">
    <property type="entry name" value="Galactose-bd-like_sf"/>
</dbReference>
<dbReference type="SUPFAM" id="SSF49785">
    <property type="entry name" value="Galactose-binding domain-like"/>
    <property type="match status" value="1"/>
</dbReference>
<evidence type="ECO:0000313" key="2">
    <source>
        <dbReference type="Proteomes" id="UP001152795"/>
    </source>
</evidence>
<name>A0A7D9LVU4_PARCT</name>
<organism evidence="1 2">
    <name type="scientific">Paramuricea clavata</name>
    <name type="common">Red gorgonian</name>
    <name type="synonym">Violescent sea-whip</name>
    <dbReference type="NCBI Taxonomy" id="317549"/>
    <lineage>
        <taxon>Eukaryota</taxon>
        <taxon>Metazoa</taxon>
        <taxon>Cnidaria</taxon>
        <taxon>Anthozoa</taxon>
        <taxon>Octocorallia</taxon>
        <taxon>Malacalcyonacea</taxon>
        <taxon>Plexauridae</taxon>
        <taxon>Paramuricea</taxon>
    </lineage>
</organism>
<protein>
    <submittedName>
        <fullName evidence="1">Uncharacterized protein</fullName>
    </submittedName>
</protein>
<sequence length="117" mass="12648">MKKPATASSAIAYGWANRAVDLGFGAKAITKTENYPWLKIDLMDVYLVHDVVVFNALAPTHYGPMLDLNIRIGSASIINDNPLCTIANIYVGTVIIHRPGIVASMVTAEVYVNTNNA</sequence>